<reference evidence="2" key="1">
    <citation type="submission" date="2022-06" db="EMBL/GenBank/DDBJ databases">
        <title>Complete genome sequence and characterization of Cupriavidus gilardii QJ1 isolated from contaminating cells.</title>
        <authorList>
            <person name="Qi J."/>
        </authorList>
    </citation>
    <scope>NUCLEOTIDE SEQUENCE</scope>
    <source>
        <strain evidence="2">QJ1</strain>
    </source>
</reference>
<feature type="compositionally biased region" description="Low complexity" evidence="1">
    <location>
        <begin position="196"/>
        <end position="219"/>
    </location>
</feature>
<feature type="region of interest" description="Disordered" evidence="1">
    <location>
        <begin position="145"/>
        <end position="230"/>
    </location>
</feature>
<feature type="region of interest" description="Disordered" evidence="1">
    <location>
        <begin position="21"/>
        <end position="41"/>
    </location>
</feature>
<name>A0ABY4VUV5_9BURK</name>
<dbReference type="Pfam" id="PF11748">
    <property type="entry name" value="DUF3306"/>
    <property type="match status" value="1"/>
</dbReference>
<dbReference type="GeneID" id="70691861"/>
<dbReference type="RefSeq" id="WP_217488931.1">
    <property type="nucleotide sequence ID" value="NZ_CP054626.1"/>
</dbReference>
<evidence type="ECO:0000313" key="2">
    <source>
        <dbReference type="EMBL" id="USE79626.1"/>
    </source>
</evidence>
<evidence type="ECO:0000313" key="3">
    <source>
        <dbReference type="Proteomes" id="UP001056648"/>
    </source>
</evidence>
<keyword evidence="3" id="KW-1185">Reference proteome</keyword>
<gene>
    <name evidence="2" type="ORF">NDR89_23885</name>
</gene>
<accession>A0ABY4VUV5</accession>
<dbReference type="Proteomes" id="UP001056648">
    <property type="component" value="Chromosome 2"/>
</dbReference>
<sequence length="230" mass="23449">MSDPTETSFLSRWSRRKAAVREGKAVAAEPAPPPAAPVAVPAKTDAPAGAVVPEAEAPPAPTLADVAMLKPGDSVARFVAQGVDETVKRAALKTLFADPHFNVMDGLDIYIDDYSKPDPIPPDVLRRLRQSETLGLFDPIEQAQEAGTAAGPRDPASVDDAQAPAESSVDVPEDGTGEPDGTGQAAPDDGAEHGMQAQTGAQAGAQTAPAPAADVAAAVRHTGPATDKPA</sequence>
<dbReference type="InterPro" id="IPR021735">
    <property type="entry name" value="DUF3306"/>
</dbReference>
<protein>
    <submittedName>
        <fullName evidence="2">DUF3306 domain-containing protein</fullName>
    </submittedName>
</protein>
<evidence type="ECO:0000256" key="1">
    <source>
        <dbReference type="SAM" id="MobiDB-lite"/>
    </source>
</evidence>
<dbReference type="EMBL" id="CP098736">
    <property type="protein sequence ID" value="USE79626.1"/>
    <property type="molecule type" value="Genomic_DNA"/>
</dbReference>
<organism evidence="2 3">
    <name type="scientific">Cupriavidus gilardii</name>
    <dbReference type="NCBI Taxonomy" id="82541"/>
    <lineage>
        <taxon>Bacteria</taxon>
        <taxon>Pseudomonadati</taxon>
        <taxon>Pseudomonadota</taxon>
        <taxon>Betaproteobacteria</taxon>
        <taxon>Burkholderiales</taxon>
        <taxon>Burkholderiaceae</taxon>
        <taxon>Cupriavidus</taxon>
    </lineage>
</organism>
<proteinExistence type="predicted"/>